<dbReference type="InterPro" id="IPR018042">
    <property type="entry name" value="Aspartate_kinase_CS"/>
</dbReference>
<accession>A0A0W0EZU1</accession>
<feature type="compositionally biased region" description="Low complexity" evidence="1">
    <location>
        <begin position="1"/>
        <end position="20"/>
    </location>
</feature>
<sequence length="73" mass="7568">MSDTSSCSSPVSSNASLSTPPSTPPNLYQNCTSPGAKWVVQKFGGTSIGKYAVKIAGDIISDYIVSNKVAVKQ</sequence>
<evidence type="ECO:0000256" key="1">
    <source>
        <dbReference type="SAM" id="MobiDB-lite"/>
    </source>
</evidence>
<dbReference type="PROSITE" id="PS00324">
    <property type="entry name" value="ASPARTOKINASE"/>
    <property type="match status" value="1"/>
</dbReference>
<dbReference type="EMBL" id="LATX01002428">
    <property type="protein sequence ID" value="KTB29567.1"/>
    <property type="molecule type" value="Genomic_DNA"/>
</dbReference>
<dbReference type="GO" id="GO:0008652">
    <property type="term" value="P:amino acid biosynthetic process"/>
    <property type="evidence" value="ECO:0007669"/>
    <property type="project" value="InterPro"/>
</dbReference>
<protein>
    <recommendedName>
        <fullName evidence="4">Aspartate kinase</fullName>
    </recommendedName>
</protein>
<evidence type="ECO:0000313" key="3">
    <source>
        <dbReference type="Proteomes" id="UP000054988"/>
    </source>
</evidence>
<evidence type="ECO:0008006" key="4">
    <source>
        <dbReference type="Google" id="ProtNLM"/>
    </source>
</evidence>
<evidence type="ECO:0000313" key="2">
    <source>
        <dbReference type="EMBL" id="KTB29567.1"/>
    </source>
</evidence>
<name>A0A0W0EZU1_MONRR</name>
<feature type="region of interest" description="Disordered" evidence="1">
    <location>
        <begin position="1"/>
        <end position="28"/>
    </location>
</feature>
<proteinExistence type="predicted"/>
<dbReference type="GO" id="GO:0004072">
    <property type="term" value="F:aspartate kinase activity"/>
    <property type="evidence" value="ECO:0007669"/>
    <property type="project" value="InterPro"/>
</dbReference>
<dbReference type="Proteomes" id="UP000054988">
    <property type="component" value="Unassembled WGS sequence"/>
</dbReference>
<dbReference type="AlphaFoldDB" id="A0A0W0EZU1"/>
<comment type="caution">
    <text evidence="2">The sequence shown here is derived from an EMBL/GenBank/DDBJ whole genome shotgun (WGS) entry which is preliminary data.</text>
</comment>
<reference evidence="2 3" key="1">
    <citation type="submission" date="2015-12" db="EMBL/GenBank/DDBJ databases">
        <title>Draft genome sequence of Moniliophthora roreri, the causal agent of frosty pod rot of cacao.</title>
        <authorList>
            <person name="Aime M.C."/>
            <person name="Diaz-Valderrama J.R."/>
            <person name="Kijpornyongpan T."/>
            <person name="Phillips-Mora W."/>
        </authorList>
    </citation>
    <scope>NUCLEOTIDE SEQUENCE [LARGE SCALE GENOMIC DNA]</scope>
    <source>
        <strain evidence="2 3">MCA 2952</strain>
    </source>
</reference>
<gene>
    <name evidence="2" type="ORF">WG66_17834</name>
</gene>
<organism evidence="2 3">
    <name type="scientific">Moniliophthora roreri</name>
    <name type="common">Frosty pod rot fungus</name>
    <name type="synonym">Monilia roreri</name>
    <dbReference type="NCBI Taxonomy" id="221103"/>
    <lineage>
        <taxon>Eukaryota</taxon>
        <taxon>Fungi</taxon>
        <taxon>Dikarya</taxon>
        <taxon>Basidiomycota</taxon>
        <taxon>Agaricomycotina</taxon>
        <taxon>Agaricomycetes</taxon>
        <taxon>Agaricomycetidae</taxon>
        <taxon>Agaricales</taxon>
        <taxon>Marasmiineae</taxon>
        <taxon>Marasmiaceae</taxon>
        <taxon>Moniliophthora</taxon>
    </lineage>
</organism>